<proteinExistence type="inferred from homology"/>
<evidence type="ECO:0000313" key="4">
    <source>
        <dbReference type="EMBL" id="MDI2030189.1"/>
    </source>
</evidence>
<dbReference type="PRINTS" id="PR00081">
    <property type="entry name" value="GDHRDH"/>
</dbReference>
<dbReference type="Proteomes" id="UP001237595">
    <property type="component" value="Unassembled WGS sequence"/>
</dbReference>
<protein>
    <submittedName>
        <fullName evidence="4">SDR family NAD(P)-dependent oxidoreductase</fullName>
    </submittedName>
</protein>
<comment type="similarity">
    <text evidence="1">Belongs to the short-chain dehydrogenases/reductases (SDR) family.</text>
</comment>
<dbReference type="InterPro" id="IPR036291">
    <property type="entry name" value="NAD(P)-bd_dom_sf"/>
</dbReference>
<dbReference type="EMBL" id="JASAOF010000009">
    <property type="protein sequence ID" value="MDI2030189.1"/>
    <property type="molecule type" value="Genomic_DNA"/>
</dbReference>
<dbReference type="SMART" id="SM00822">
    <property type="entry name" value="PKS_KR"/>
    <property type="match status" value="1"/>
</dbReference>
<gene>
    <name evidence="4" type="ORF">QFW96_16290</name>
</gene>
<evidence type="ECO:0000259" key="3">
    <source>
        <dbReference type="SMART" id="SM00822"/>
    </source>
</evidence>
<dbReference type="InterPro" id="IPR002347">
    <property type="entry name" value="SDR_fam"/>
</dbReference>
<sequence length="263" mass="27217">MGPVTAHEHQETSSMNPLNGKTAVVTGAAQGIGAAVARKLAAQGARVIIADVQADAARERASELASVTGMEVTAEPLDVTDSRAVSGLAEKSGPVDIVINNAGIATNAPTLDMTDEAWQRTLDINLTGTFLMCREFGRTMRGRGGAIVNISSIAGFKATRPEVHVGYDATKAAIIGLTRTLAAEWAGEGIRVNAVAPGYANTDILKAVGAENPETLAQWKSQVPQGRLMEPTEIAEVVAFLAAPSSSAVTGHVLVADGGYTAW</sequence>
<dbReference type="Gene3D" id="3.40.50.720">
    <property type="entry name" value="NAD(P)-binding Rossmann-like Domain"/>
    <property type="match status" value="1"/>
</dbReference>
<dbReference type="PRINTS" id="PR00080">
    <property type="entry name" value="SDRFAMILY"/>
</dbReference>
<dbReference type="PANTHER" id="PTHR42760">
    <property type="entry name" value="SHORT-CHAIN DEHYDROGENASES/REDUCTASES FAMILY MEMBER"/>
    <property type="match status" value="1"/>
</dbReference>
<dbReference type="NCBIfam" id="NF005559">
    <property type="entry name" value="PRK07231.1"/>
    <property type="match status" value="1"/>
</dbReference>
<keyword evidence="5" id="KW-1185">Reference proteome</keyword>
<dbReference type="InterPro" id="IPR057326">
    <property type="entry name" value="KR_dom"/>
</dbReference>
<name>A0ABT6PQG2_9PSEU</name>
<dbReference type="SUPFAM" id="SSF51735">
    <property type="entry name" value="NAD(P)-binding Rossmann-fold domains"/>
    <property type="match status" value="1"/>
</dbReference>
<feature type="domain" description="Ketoreductase" evidence="3">
    <location>
        <begin position="21"/>
        <end position="222"/>
    </location>
</feature>
<evidence type="ECO:0000256" key="2">
    <source>
        <dbReference type="ARBA" id="ARBA00023002"/>
    </source>
</evidence>
<keyword evidence="2" id="KW-0560">Oxidoreductase</keyword>
<evidence type="ECO:0000313" key="5">
    <source>
        <dbReference type="Proteomes" id="UP001237595"/>
    </source>
</evidence>
<accession>A0ABT6PQG2</accession>
<reference evidence="4 5" key="1">
    <citation type="submission" date="2023-04" db="EMBL/GenBank/DDBJ databases">
        <title>Draft genome sequence of Saccharopolyspora sp. TS4A08 isolated from sweet potato rhizospheric soil.</title>
        <authorList>
            <person name="Suksaard P."/>
            <person name="Duangmal K."/>
        </authorList>
    </citation>
    <scope>NUCLEOTIDE SEQUENCE [LARGE SCALE GENOMIC DNA]</scope>
    <source>
        <strain evidence="4 5">TS4A08</strain>
    </source>
</reference>
<organism evidence="4 5">
    <name type="scientific">Saccharopolyspora ipomoeae</name>
    <dbReference type="NCBI Taxonomy" id="3042027"/>
    <lineage>
        <taxon>Bacteria</taxon>
        <taxon>Bacillati</taxon>
        <taxon>Actinomycetota</taxon>
        <taxon>Actinomycetes</taxon>
        <taxon>Pseudonocardiales</taxon>
        <taxon>Pseudonocardiaceae</taxon>
        <taxon>Saccharopolyspora</taxon>
    </lineage>
</organism>
<dbReference type="RefSeq" id="WP_281456500.1">
    <property type="nucleotide sequence ID" value="NZ_JASAOF010000009.1"/>
</dbReference>
<comment type="caution">
    <text evidence="4">The sequence shown here is derived from an EMBL/GenBank/DDBJ whole genome shotgun (WGS) entry which is preliminary data.</text>
</comment>
<dbReference type="PANTHER" id="PTHR42760:SF115">
    <property type="entry name" value="3-OXOACYL-[ACYL-CARRIER-PROTEIN] REDUCTASE FABG"/>
    <property type="match status" value="1"/>
</dbReference>
<dbReference type="Pfam" id="PF13561">
    <property type="entry name" value="adh_short_C2"/>
    <property type="match status" value="1"/>
</dbReference>
<evidence type="ECO:0000256" key="1">
    <source>
        <dbReference type="ARBA" id="ARBA00006484"/>
    </source>
</evidence>